<reference evidence="1 2" key="1">
    <citation type="journal article" date="2019" name="bioRxiv">
        <title>Genomics, evolutionary history and diagnostics of the Alternaria alternata species group including apple and Asian pear pathotypes.</title>
        <authorList>
            <person name="Armitage A.D."/>
            <person name="Cockerton H.M."/>
            <person name="Sreenivasaprasad S."/>
            <person name="Woodhall J.W."/>
            <person name="Lane C.R."/>
            <person name="Harrison R.J."/>
            <person name="Clarkson J.P."/>
        </authorList>
    </citation>
    <scope>NUCLEOTIDE SEQUENCE [LARGE SCALE GENOMIC DNA]</scope>
    <source>
        <strain evidence="1 2">FERA 650</strain>
    </source>
</reference>
<evidence type="ECO:0000313" key="2">
    <source>
        <dbReference type="Proteomes" id="UP000293547"/>
    </source>
</evidence>
<organism evidence="1 2">
    <name type="scientific">Alternaria gaisen</name>
    <dbReference type="NCBI Taxonomy" id="167740"/>
    <lineage>
        <taxon>Eukaryota</taxon>
        <taxon>Fungi</taxon>
        <taxon>Dikarya</taxon>
        <taxon>Ascomycota</taxon>
        <taxon>Pezizomycotina</taxon>
        <taxon>Dothideomycetes</taxon>
        <taxon>Pleosporomycetidae</taxon>
        <taxon>Pleosporales</taxon>
        <taxon>Pleosporineae</taxon>
        <taxon>Pleosporaceae</taxon>
        <taxon>Alternaria</taxon>
        <taxon>Alternaria sect. Alternaria</taxon>
    </lineage>
</organism>
<keyword evidence="2" id="KW-1185">Reference proteome</keyword>
<evidence type="ECO:0000313" key="1">
    <source>
        <dbReference type="EMBL" id="KAB2099841.1"/>
    </source>
</evidence>
<proteinExistence type="predicted"/>
<gene>
    <name evidence="1" type="ORF">AG0111_0g11852</name>
</gene>
<dbReference type="EMBL" id="PDWZ02000015">
    <property type="protein sequence ID" value="KAB2099841.1"/>
    <property type="molecule type" value="Genomic_DNA"/>
</dbReference>
<dbReference type="Proteomes" id="UP000293547">
    <property type="component" value="Unassembled WGS sequence"/>
</dbReference>
<sequence length="1645" mass="186213">MNGQDTNALVPEALEPPISTAGLPTIKALNSSSNGASKFATAFREEISSNHKESFDRLALELKTPRLNKVHHHLWLAGRPTAARPLHRQKLLGRSILVTESPDEHLVWFEDCIFIKPLPDFLLDWDSWNNNLCPDRELYEAACGLLLSYVWLVRHKSDLNAAKEAGLLAKEIEWLDWVKFIDAFLTKIDCGTLRGVNKRYEYGELRLSRLNAIYRLLPPTYSFRNFIRGFQSRSTWYQAFFNRHFKWMLAVFAVLSVILSALQVGLGTTELQGNRAFERFSYGFAVTSLVAVAVALAAVTLCDDELRTTLEAAIKEELLPDEKPTLGFSTNIVPSCYDNENKRIALVNFHDKVPVFLLELVTNPSEIWQIEMGDTDITFDCHFRGMTQLYTPKLDTRVTADIVAITGLDGHAYGSWRGKGNLGHTQCLNQARQMNDNDDVTIAALHRATYGMLLFAIPHKGIAVDGLKKMLGGQEDHSRVGLLEQIKKGSDILAQSLADFKNVVRDRKVVSFYETGQTRQVELNSESSCWDRTGEFQTVVDTESAILQLPDHLEEKIPLNADHSMIVKFNSPDDQGYTSARDKLRKFEKDAPGVVATRFQPTAHSPGNSSIANWISTIPYESHHDFACRNLLAGSGQWLFDSDEFISWNVGDPLTSTVLWLHGIPGSGKTSLVALAIQRERKRLADTKARLAFFYCQRSSAEPQRSKQRELLRSLLRQLAFDINGGLQEPVKILYAKKKKEAELAQHEVQVFTDEEVITLLVKLFKMRNTTIMIDALDEMVRDERPTLYEVFDDISERLRNSDSSDNRHAVLRLLVSSRNDRDIVLKLSSYRNVCIGVANNREDIREFVKRELKKSINGFQLLVDTPKDQQQAVLESIERTLVTKAQGMFRWVSLQIPWICKARNPESVHRQLATIPESLKGSYLRICDLMKSTLLEKDLVLAENAIRLILAAKRNLETQDFLEALQMGSEWERPISANALIEMCQNLVELDTESNIFRFAHLSVREYFEEKEGFRTRDANAFVMNSCIERLQKLSGDHQSETTPFGKYALAYWLQHCEAIGSDGPPEPLRSKVKRFIHNKGKPSRTFELWMSILDENLDDLGLSETQTLGITLASTLVALPSFIASGFGLVWLLKEDFYHQEMGWSSKNKSGDTALLVASTCGQLETVRYLLDQGAAIEGDQAYALHMAAYYGHAEVLSLLLERHVDPNTQINRKNWRTGRTALHYASGWHYASGHSDEERMTNCLLEYGADTELVDDSLETPLFDALRLSTKTPKILIKHGANIHAKSHVGETPLHAATWAAAMHPWLQENVTLLLSMGVDRFAISTYGFTPVGWASISPSLTRLFFQEVPNEAPMELQLGVFSVVQMGSDSSLRYILDRVHDADVNFAHSCAKRPLDFALERMKPGPISILLDRGARPGLYWDLNSPWIQCWRHEGFFSQLSRVISEPVTPPFVSQFSVVSDSRSDEVCVDENSLDLPYIELAVPSNLRTIKGIVFHTISHDQGWSDNAESLGGTYNFSHSWLEVRVKFAEGKTADSFHGQNRHALQHNVHASRDWRWHRNIWDVNDPTRQRWLKNLSPDDTIQVFAKAKYPGWECYVHSVRVEIYGEFVESALSELPLHQSNIQSSGLWSRLGSWVDILSG</sequence>
<name>A0ACB6F5X6_9PLEO</name>
<protein>
    <submittedName>
        <fullName evidence="1">Uncharacterized protein</fullName>
    </submittedName>
</protein>
<accession>A0ACB6F5X6</accession>
<comment type="caution">
    <text evidence="1">The sequence shown here is derived from an EMBL/GenBank/DDBJ whole genome shotgun (WGS) entry which is preliminary data.</text>
</comment>